<keyword evidence="10" id="KW-1185">Reference proteome</keyword>
<evidence type="ECO:0000313" key="10">
    <source>
        <dbReference type="Proteomes" id="UP000016665"/>
    </source>
</evidence>
<protein>
    <submittedName>
        <fullName evidence="9">ARF interacting protein 2</fullName>
    </submittedName>
</protein>
<gene>
    <name evidence="9" type="primary">ARFIP2</name>
</gene>
<dbReference type="Gene3D" id="1.20.1270.60">
    <property type="entry name" value="Arfaptin homology (AH) domain/BAR domain"/>
    <property type="match status" value="1"/>
</dbReference>
<dbReference type="Ensembl" id="ENSFALT00000029074.1">
    <property type="protein sequence ID" value="ENSFALP00000024908.1"/>
    <property type="gene ID" value="ENSFALG00000008168.2"/>
</dbReference>
<feature type="coiled-coil region" evidence="6">
    <location>
        <begin position="300"/>
        <end position="331"/>
    </location>
</feature>
<feature type="domain" description="AH" evidence="8">
    <location>
        <begin position="163"/>
        <end position="363"/>
    </location>
</feature>
<dbReference type="Pfam" id="PF06456">
    <property type="entry name" value="Arfaptin"/>
    <property type="match status" value="1"/>
</dbReference>
<reference evidence="9" key="3">
    <citation type="submission" date="2025-09" db="UniProtKB">
        <authorList>
            <consortium name="Ensembl"/>
        </authorList>
    </citation>
    <scope>IDENTIFICATION</scope>
</reference>
<reference evidence="9" key="2">
    <citation type="submission" date="2025-08" db="UniProtKB">
        <authorList>
            <consortium name="Ensembl"/>
        </authorList>
    </citation>
    <scope>IDENTIFICATION</scope>
</reference>
<evidence type="ECO:0000256" key="5">
    <source>
        <dbReference type="ARBA" id="ARBA00023136"/>
    </source>
</evidence>
<dbReference type="SUPFAM" id="SSF103657">
    <property type="entry name" value="BAR/IMD domain-like"/>
    <property type="match status" value="1"/>
</dbReference>
<keyword evidence="3" id="KW-0597">Phosphoprotein</keyword>
<feature type="region of interest" description="Disordered" evidence="7">
    <location>
        <begin position="61"/>
        <end position="85"/>
    </location>
</feature>
<name>A0A803VQA2_FICAL</name>
<keyword evidence="6" id="KW-0175">Coiled coil</keyword>
<dbReference type="PANTHER" id="PTHR12141:SF3">
    <property type="entry name" value="ARFAPTIN-2"/>
    <property type="match status" value="1"/>
</dbReference>
<dbReference type="GO" id="GO:0000139">
    <property type="term" value="C:Golgi membrane"/>
    <property type="evidence" value="ECO:0007669"/>
    <property type="project" value="UniProtKB-SubCell"/>
</dbReference>
<evidence type="ECO:0000259" key="8">
    <source>
        <dbReference type="PROSITE" id="PS50870"/>
    </source>
</evidence>
<dbReference type="GO" id="GO:0032588">
    <property type="term" value="C:trans-Golgi network membrane"/>
    <property type="evidence" value="ECO:0007669"/>
    <property type="project" value="UniProtKB-ARBA"/>
</dbReference>
<dbReference type="PROSITE" id="PS50870">
    <property type="entry name" value="AH"/>
    <property type="match status" value="1"/>
</dbReference>
<keyword evidence="5" id="KW-0472">Membrane</keyword>
<dbReference type="GO" id="GO:0019904">
    <property type="term" value="F:protein domain specific binding"/>
    <property type="evidence" value="ECO:0007669"/>
    <property type="project" value="InterPro"/>
</dbReference>
<dbReference type="CDD" id="cd07660">
    <property type="entry name" value="BAR_Arfaptin"/>
    <property type="match status" value="1"/>
</dbReference>
<feature type="region of interest" description="Disordered" evidence="7">
    <location>
        <begin position="1"/>
        <end position="29"/>
    </location>
</feature>
<evidence type="ECO:0000256" key="3">
    <source>
        <dbReference type="ARBA" id="ARBA00022553"/>
    </source>
</evidence>
<feature type="compositionally biased region" description="Low complexity" evidence="7">
    <location>
        <begin position="61"/>
        <end position="72"/>
    </location>
</feature>
<dbReference type="AlphaFoldDB" id="A0A803VQA2"/>
<dbReference type="GO" id="GO:0005829">
    <property type="term" value="C:cytosol"/>
    <property type="evidence" value="ECO:0007669"/>
    <property type="project" value="UniProtKB-ARBA"/>
</dbReference>
<dbReference type="Proteomes" id="UP000016665">
    <property type="component" value="Chromosome 1"/>
</dbReference>
<dbReference type="GeneTree" id="ENSGT00950000183040"/>
<evidence type="ECO:0000256" key="2">
    <source>
        <dbReference type="ARBA" id="ARBA00004601"/>
    </source>
</evidence>
<evidence type="ECO:0000256" key="7">
    <source>
        <dbReference type="SAM" id="MobiDB-lite"/>
    </source>
</evidence>
<evidence type="ECO:0000256" key="1">
    <source>
        <dbReference type="ARBA" id="ARBA00004394"/>
    </source>
</evidence>
<evidence type="ECO:0000256" key="4">
    <source>
        <dbReference type="ARBA" id="ARBA00023034"/>
    </source>
</evidence>
<dbReference type="PANTHER" id="PTHR12141">
    <property type="entry name" value="ARFAPTIN-RELATED"/>
    <property type="match status" value="1"/>
</dbReference>
<dbReference type="GO" id="GO:0070273">
    <property type="term" value="F:phosphatidylinositol-4-phosphate binding"/>
    <property type="evidence" value="ECO:0007669"/>
    <property type="project" value="UniProtKB-ARBA"/>
</dbReference>
<dbReference type="SMART" id="SM01015">
    <property type="entry name" value="Arfaptin"/>
    <property type="match status" value="1"/>
</dbReference>
<proteinExistence type="predicted"/>
<dbReference type="InterPro" id="IPR027267">
    <property type="entry name" value="AH/BAR_dom_sf"/>
</dbReference>
<dbReference type="GO" id="GO:0006886">
    <property type="term" value="P:intracellular protein transport"/>
    <property type="evidence" value="ECO:0007669"/>
    <property type="project" value="TreeGrafter"/>
</dbReference>
<keyword evidence="4" id="KW-0333">Golgi apparatus</keyword>
<evidence type="ECO:0000256" key="6">
    <source>
        <dbReference type="SAM" id="Coils"/>
    </source>
</evidence>
<comment type="subcellular location">
    <subcellularLocation>
        <location evidence="1">Golgi apparatus membrane</location>
    </subcellularLocation>
    <subcellularLocation>
        <location evidence="2">Golgi apparatus</location>
        <location evidence="2">trans-Golgi network</location>
    </subcellularLocation>
</comment>
<accession>A0A803VQA2</accession>
<evidence type="ECO:0000313" key="9">
    <source>
        <dbReference type="Ensembl" id="ENSFALP00000024908.1"/>
    </source>
</evidence>
<sequence>MSDGILSKAATMEIPISSNGDTSSLPEDDGLEQDLQQVMVSGPNLNETSIVSGGYGGTAEGIIPTGTIKGPGLHPPPPGPPSGGEEVVRGIAVEKFDIVKKWGINTYKVRGGGTPMGLPGAPPPAAALGVVQGAHMPWGCSWFPLLQCTKQLLSERFGRGSRTVDLELETQIELLRETKRKYESVLHLARALTAHLYSLVQTQHALGDAFADLSQKSPELQEEFGYNAETQKLLCKNGETLLGAVNFFVSSINTLVNKTMEDTLMTVKQYETARLEYDAYRTDLEELSMGPRDAGAVSRLDAAQSQFQSHKDKYEKLRADVAIKLKFLEENKIKVMHKQLLLFHNAISAYFAGNQQQLEQTLKQFNIKLKTPGAEKPSWLEEQ</sequence>
<dbReference type="InterPro" id="IPR030798">
    <property type="entry name" value="Arfaptin_fam"/>
</dbReference>
<dbReference type="GO" id="GO:0034315">
    <property type="term" value="P:regulation of Arp2/3 complex-mediated actin nucleation"/>
    <property type="evidence" value="ECO:0007669"/>
    <property type="project" value="TreeGrafter"/>
</dbReference>
<feature type="compositionally biased region" description="Polar residues" evidence="7">
    <location>
        <begin position="16"/>
        <end position="25"/>
    </location>
</feature>
<dbReference type="InterPro" id="IPR010504">
    <property type="entry name" value="AH_dom"/>
</dbReference>
<organism evidence="9 10">
    <name type="scientific">Ficedula albicollis</name>
    <name type="common">Collared flycatcher</name>
    <name type="synonym">Muscicapa albicollis</name>
    <dbReference type="NCBI Taxonomy" id="59894"/>
    <lineage>
        <taxon>Eukaryota</taxon>
        <taxon>Metazoa</taxon>
        <taxon>Chordata</taxon>
        <taxon>Craniata</taxon>
        <taxon>Vertebrata</taxon>
        <taxon>Euteleostomi</taxon>
        <taxon>Archelosauria</taxon>
        <taxon>Archosauria</taxon>
        <taxon>Dinosauria</taxon>
        <taxon>Saurischia</taxon>
        <taxon>Theropoda</taxon>
        <taxon>Coelurosauria</taxon>
        <taxon>Aves</taxon>
        <taxon>Neognathae</taxon>
        <taxon>Neoaves</taxon>
        <taxon>Telluraves</taxon>
        <taxon>Australaves</taxon>
        <taxon>Passeriformes</taxon>
        <taxon>Muscicapidae</taxon>
        <taxon>Ficedula</taxon>
    </lineage>
</organism>
<dbReference type="FunFam" id="1.20.1270.60:FF:000003">
    <property type="entry name" value="arfaptin-2 isoform X1"/>
    <property type="match status" value="1"/>
</dbReference>
<reference evidence="9 10" key="1">
    <citation type="journal article" date="2012" name="Nature">
        <title>The genomic landscape of species divergence in Ficedula flycatchers.</title>
        <authorList>
            <person name="Ellegren H."/>
            <person name="Smeds L."/>
            <person name="Burri R."/>
            <person name="Olason P.I."/>
            <person name="Backstrom N."/>
            <person name="Kawakami T."/>
            <person name="Kunstner A."/>
            <person name="Makinen H."/>
            <person name="Nadachowska-Brzyska K."/>
            <person name="Qvarnstrom A."/>
            <person name="Uebbing S."/>
            <person name="Wolf J.B."/>
        </authorList>
    </citation>
    <scope>NUCLEOTIDE SEQUENCE [LARGE SCALE GENOMIC DNA]</scope>
</reference>